<evidence type="ECO:0000313" key="4">
    <source>
        <dbReference type="EMBL" id="VFJ87256.1"/>
    </source>
</evidence>
<dbReference type="Pfam" id="PF00805">
    <property type="entry name" value="Pentapeptide"/>
    <property type="match status" value="3"/>
</dbReference>
<dbReference type="Gene3D" id="2.160.20.80">
    <property type="entry name" value="E3 ubiquitin-protein ligase SopA"/>
    <property type="match status" value="2"/>
</dbReference>
<evidence type="ECO:0000256" key="3">
    <source>
        <dbReference type="SAM" id="MobiDB-lite"/>
    </source>
</evidence>
<reference evidence="4" key="1">
    <citation type="submission" date="2019-02" db="EMBL/GenBank/DDBJ databases">
        <authorList>
            <person name="Gruber-Vodicka R. H."/>
            <person name="Seah K. B. B."/>
        </authorList>
    </citation>
    <scope>NUCLEOTIDE SEQUENCE</scope>
    <source>
        <strain evidence="4">BECK_M7</strain>
    </source>
</reference>
<accession>A0A450U6M3</accession>
<keyword evidence="2" id="KW-0175">Coiled coil</keyword>
<dbReference type="InterPro" id="IPR001646">
    <property type="entry name" value="5peptide_repeat"/>
</dbReference>
<dbReference type="PANTHER" id="PTHR47485:SF1">
    <property type="entry name" value="THYLAKOID LUMENAL 17.4 KDA PROTEIN, CHLOROPLASTIC"/>
    <property type="match status" value="1"/>
</dbReference>
<proteinExistence type="predicted"/>
<evidence type="ECO:0000256" key="1">
    <source>
        <dbReference type="ARBA" id="ARBA00022737"/>
    </source>
</evidence>
<dbReference type="SUPFAM" id="SSF141571">
    <property type="entry name" value="Pentapeptide repeat-like"/>
    <property type="match status" value="1"/>
</dbReference>
<evidence type="ECO:0000256" key="2">
    <source>
        <dbReference type="SAM" id="Coils"/>
    </source>
</evidence>
<organism evidence="4">
    <name type="scientific">Candidatus Kentrum sp. LFY</name>
    <dbReference type="NCBI Taxonomy" id="2126342"/>
    <lineage>
        <taxon>Bacteria</taxon>
        <taxon>Pseudomonadati</taxon>
        <taxon>Pseudomonadota</taxon>
        <taxon>Gammaproteobacteria</taxon>
        <taxon>Candidatus Kentrum</taxon>
    </lineage>
</organism>
<sequence length="442" mass="48476">MNIGIGPVPAARIRREIHIAGIRRKHPTEASATMMKKLHPMQLLRLCYRILKIFWDYSGLKHVWEMARFEKVNHPDHERSPSLFLWVFGIYAALFGIASSNYETALDRAENRLSAVAAQLSTDNQRAFKKLFAQIPRIQKIRTPLQPSLFYPFEEHFLLASFLYREENREILGWTQEIIESWRDNLSGVNLAEVNLSEANLGKANFSDAILYKANLSGAHLQEANLVGARLWRSNLSGVNLEGGADLSRAEFYAANLSGALLSGANLSGADFWRANLTGAILDAANLSGARFYGADLSNADLWGADLSGMSHWEYIASIEGANIRRIQSPPEGFREWALQQGAVEMDPDAWRRFIQSGAKRAATVQASAISASTSVAAPTLVSTSTPTPIPTSDSTSAPASAKVTLAAEIPDYPGENSATPAISVLTMTQDIHLFGPLGPRP</sequence>
<dbReference type="PANTHER" id="PTHR47485">
    <property type="entry name" value="THYLAKOID LUMENAL 17.4 KDA PROTEIN, CHLOROPLASTIC"/>
    <property type="match status" value="1"/>
</dbReference>
<protein>
    <submittedName>
        <fullName evidence="4">Pentapeptide repeat-containing protein</fullName>
    </submittedName>
</protein>
<keyword evidence="1" id="KW-0677">Repeat</keyword>
<gene>
    <name evidence="4" type="ORF">BECKLFY1418B_GA0070995_10062</name>
</gene>
<name>A0A450U6M3_9GAMM</name>
<feature type="region of interest" description="Disordered" evidence="3">
    <location>
        <begin position="380"/>
        <end position="401"/>
    </location>
</feature>
<dbReference type="EMBL" id="CAADFF010000006">
    <property type="protein sequence ID" value="VFJ87256.1"/>
    <property type="molecule type" value="Genomic_DNA"/>
</dbReference>
<feature type="coiled-coil region" evidence="2">
    <location>
        <begin position="99"/>
        <end position="126"/>
    </location>
</feature>
<dbReference type="AlphaFoldDB" id="A0A450U6M3"/>